<dbReference type="InterPro" id="IPR022761">
    <property type="entry name" value="Fumarate_lyase_N"/>
</dbReference>
<dbReference type="InterPro" id="IPR000362">
    <property type="entry name" value="Fumarate_lyase_fam"/>
</dbReference>
<dbReference type="InterPro" id="IPR009049">
    <property type="entry name" value="Argininosuccinate_lyase"/>
</dbReference>
<dbReference type="Gene3D" id="1.10.40.30">
    <property type="entry name" value="Fumarase/aspartase (C-terminal domain)"/>
    <property type="match status" value="1"/>
</dbReference>
<dbReference type="STRING" id="71784.A0A1Y2B4R9"/>
<protein>
    <recommendedName>
        <fullName evidence="2">Arginosuccinase</fullName>
    </recommendedName>
</protein>
<dbReference type="GO" id="GO:0004056">
    <property type="term" value="F:argininosuccinate lyase activity"/>
    <property type="evidence" value="ECO:0007669"/>
    <property type="project" value="InterPro"/>
</dbReference>
<reference evidence="5 6" key="1">
    <citation type="submission" date="2016-07" db="EMBL/GenBank/DDBJ databases">
        <title>Pervasive Adenine N6-methylation of Active Genes in Fungi.</title>
        <authorList>
            <consortium name="DOE Joint Genome Institute"/>
            <person name="Mondo S.J."/>
            <person name="Dannebaum R.O."/>
            <person name="Kuo R.C."/>
            <person name="Labutti K."/>
            <person name="Haridas S."/>
            <person name="Kuo A."/>
            <person name="Salamov A."/>
            <person name="Ahrendt S.R."/>
            <person name="Lipzen A."/>
            <person name="Sullivan W."/>
            <person name="Andreopoulos W.B."/>
            <person name="Clum A."/>
            <person name="Lindquist E."/>
            <person name="Daum C."/>
            <person name="Ramamoorthy G.K."/>
            <person name="Gryganskyi A."/>
            <person name="Culley D."/>
            <person name="Magnuson J.K."/>
            <person name="James T.Y."/>
            <person name="O'Malley M.A."/>
            <person name="Stajich J.E."/>
            <person name="Spatafora J.W."/>
            <person name="Visel A."/>
            <person name="Grigoriev I.V."/>
        </authorList>
    </citation>
    <scope>NUCLEOTIDE SEQUENCE [LARGE SCALE GENOMIC DNA]</scope>
    <source>
        <strain evidence="5 6">68-887.2</strain>
    </source>
</reference>
<comment type="similarity">
    <text evidence="1">Belongs to the lyase 1 family. Argininosuccinate lyase subfamily.</text>
</comment>
<dbReference type="InterPro" id="IPR029419">
    <property type="entry name" value="Arg_succ_lyase_C"/>
</dbReference>
<evidence type="ECO:0000256" key="2">
    <source>
        <dbReference type="ARBA" id="ARBA00032749"/>
    </source>
</evidence>
<dbReference type="NCBIfam" id="TIGR00838">
    <property type="entry name" value="argH"/>
    <property type="match status" value="1"/>
</dbReference>
<dbReference type="Proteomes" id="UP000193986">
    <property type="component" value="Unassembled WGS sequence"/>
</dbReference>
<dbReference type="InParanoid" id="A0A1Y2B4R9"/>
<accession>A0A1Y2B4R9</accession>
<proteinExistence type="inferred from homology"/>
<dbReference type="PRINTS" id="PR00145">
    <property type="entry name" value="ARGSUCLYASE"/>
</dbReference>
<dbReference type="SUPFAM" id="SSF48557">
    <property type="entry name" value="L-aspartase-like"/>
    <property type="match status" value="1"/>
</dbReference>
<dbReference type="CDD" id="cd01359">
    <property type="entry name" value="Argininosuccinate_lyase"/>
    <property type="match status" value="1"/>
</dbReference>
<dbReference type="PRINTS" id="PR00149">
    <property type="entry name" value="FUMRATELYASE"/>
</dbReference>
<dbReference type="GO" id="GO:0005829">
    <property type="term" value="C:cytosol"/>
    <property type="evidence" value="ECO:0007669"/>
    <property type="project" value="TreeGrafter"/>
</dbReference>
<keyword evidence="6" id="KW-1185">Reference proteome</keyword>
<evidence type="ECO:0000313" key="5">
    <source>
        <dbReference type="EMBL" id="ORY29823.1"/>
    </source>
</evidence>
<organism evidence="5 6">
    <name type="scientific">Naematelia encephala</name>
    <dbReference type="NCBI Taxonomy" id="71784"/>
    <lineage>
        <taxon>Eukaryota</taxon>
        <taxon>Fungi</taxon>
        <taxon>Dikarya</taxon>
        <taxon>Basidiomycota</taxon>
        <taxon>Agaricomycotina</taxon>
        <taxon>Tremellomycetes</taxon>
        <taxon>Tremellales</taxon>
        <taxon>Naemateliaceae</taxon>
        <taxon>Naematelia</taxon>
    </lineage>
</organism>
<dbReference type="GO" id="GO:0042450">
    <property type="term" value="P:L-arginine biosynthetic process via ornithine"/>
    <property type="evidence" value="ECO:0007669"/>
    <property type="project" value="InterPro"/>
</dbReference>
<feature type="domain" description="Fumarate lyase N-terminal" evidence="3">
    <location>
        <begin position="51"/>
        <end position="298"/>
    </location>
</feature>
<evidence type="ECO:0000259" key="4">
    <source>
        <dbReference type="Pfam" id="PF14698"/>
    </source>
</evidence>
<evidence type="ECO:0000313" key="6">
    <source>
        <dbReference type="Proteomes" id="UP000193986"/>
    </source>
</evidence>
<sequence length="493" mass="54507">MVFTEARLSKGPSELLKLFDIVPGLEREKKQFDAFLQIDLAHLVMLVEQRILPAEIARQIFPVLLEIRSKGVEALSMDPDRGTLLLQVEGALASRIGEDIAGQLHTGRSRIDQGATARRIYKRAGLLKVMKEVNRLQRSLINLADQHAETIMPTYTHMQQAQPGTLGHYLLGIIERLQDDFERCVEVFARLNRSPLGAVGLSGTSWPLDRDRTAELLGFDTIVVNAKLGREAFYAAEIGAALSFIMATINDLACDLHLWSSIEFGMILIDDSYCTTSSIFPQKRNPIGLETVKFHAGQSVNWLGTALSTFRGEGTGDQNLRTVPFLDEAFIKAAGMLALFDGMVQTLQVNKDRTHELLSTSWSTASNLADVLVRHHSISFREAHHVVARLVKICEDEAILPLGVTPDHLVRAAQQTIHRDLHMSQNDLLLALDPDEFIRTRISAGSVSPAEVQKLLSADKASLAGNEAWVADSEDKLNAAESKLDRAVQRILG</sequence>
<name>A0A1Y2B4R9_9TREE</name>
<dbReference type="OrthoDB" id="2561043at2759"/>
<dbReference type="AlphaFoldDB" id="A0A1Y2B4R9"/>
<dbReference type="Gene3D" id="1.10.275.10">
    <property type="entry name" value="Fumarase/aspartase (N-terminal domain)"/>
    <property type="match status" value="1"/>
</dbReference>
<evidence type="ECO:0000259" key="3">
    <source>
        <dbReference type="Pfam" id="PF00206"/>
    </source>
</evidence>
<comment type="caution">
    <text evidence="5">The sequence shown here is derived from an EMBL/GenBank/DDBJ whole genome shotgun (WGS) entry which is preliminary data.</text>
</comment>
<keyword evidence="5" id="KW-0456">Lyase</keyword>
<dbReference type="InterPro" id="IPR024083">
    <property type="entry name" value="Fumarase/histidase_N"/>
</dbReference>
<dbReference type="EMBL" id="MCFC01000023">
    <property type="protein sequence ID" value="ORY29823.1"/>
    <property type="molecule type" value="Genomic_DNA"/>
</dbReference>
<gene>
    <name evidence="5" type="ORF">BCR39DRAFT_467126</name>
</gene>
<dbReference type="PANTHER" id="PTHR43814:SF1">
    <property type="entry name" value="ARGININOSUCCINATE LYASE"/>
    <property type="match status" value="1"/>
</dbReference>
<feature type="domain" description="Argininosuccinate lyase C-terminal" evidence="4">
    <location>
        <begin position="362"/>
        <end position="438"/>
    </location>
</feature>
<dbReference type="PANTHER" id="PTHR43814">
    <property type="entry name" value="ARGININOSUCCINATE LYASE"/>
    <property type="match status" value="1"/>
</dbReference>
<dbReference type="Pfam" id="PF00206">
    <property type="entry name" value="Lyase_1"/>
    <property type="match status" value="1"/>
</dbReference>
<evidence type="ECO:0000256" key="1">
    <source>
        <dbReference type="ARBA" id="ARBA00010755"/>
    </source>
</evidence>
<dbReference type="InterPro" id="IPR008948">
    <property type="entry name" value="L-Aspartase-like"/>
</dbReference>
<dbReference type="Gene3D" id="1.20.200.10">
    <property type="entry name" value="Fumarase/aspartase (Central domain)"/>
    <property type="match status" value="1"/>
</dbReference>
<dbReference type="Pfam" id="PF14698">
    <property type="entry name" value="ASL_C2"/>
    <property type="match status" value="1"/>
</dbReference>